<accession>A0A3M8DR09</accession>
<dbReference type="CDD" id="cd06583">
    <property type="entry name" value="PGRP"/>
    <property type="match status" value="1"/>
</dbReference>
<evidence type="ECO:0000313" key="8">
    <source>
        <dbReference type="Proteomes" id="UP000271031"/>
    </source>
</evidence>
<feature type="region of interest" description="Disordered" evidence="5">
    <location>
        <begin position="102"/>
        <end position="123"/>
    </location>
</feature>
<dbReference type="GO" id="GO:0008745">
    <property type="term" value="F:N-acetylmuramoyl-L-alanine amidase activity"/>
    <property type="evidence" value="ECO:0007669"/>
    <property type="project" value="UniProtKB-EC"/>
</dbReference>
<dbReference type="InterPro" id="IPR036505">
    <property type="entry name" value="Amidase/PGRP_sf"/>
</dbReference>
<gene>
    <name evidence="7" type="ORF">EDM56_09560</name>
</gene>
<dbReference type="Gene3D" id="3.40.80.10">
    <property type="entry name" value="Peptidoglycan recognition protein-like"/>
    <property type="match status" value="1"/>
</dbReference>
<keyword evidence="8" id="KW-1185">Reference proteome</keyword>
<evidence type="ECO:0000256" key="1">
    <source>
        <dbReference type="ARBA" id="ARBA00001561"/>
    </source>
</evidence>
<dbReference type="Proteomes" id="UP000271031">
    <property type="component" value="Unassembled WGS sequence"/>
</dbReference>
<keyword evidence="3" id="KW-0378">Hydrolase</keyword>
<dbReference type="GO" id="GO:0009254">
    <property type="term" value="P:peptidoglycan turnover"/>
    <property type="evidence" value="ECO:0007669"/>
    <property type="project" value="TreeGrafter"/>
</dbReference>
<protein>
    <recommendedName>
        <fullName evidence="2">N-acetylmuramoyl-L-alanine amidase</fullName>
        <ecNumber evidence="2">3.5.1.28</ecNumber>
    </recommendedName>
</protein>
<evidence type="ECO:0000256" key="4">
    <source>
        <dbReference type="ARBA" id="ARBA00023316"/>
    </source>
</evidence>
<dbReference type="PANTHER" id="PTHR30417:SF1">
    <property type="entry name" value="N-ACETYLMURAMOYL-L-ALANINE AMIDASE AMID"/>
    <property type="match status" value="1"/>
</dbReference>
<dbReference type="GO" id="GO:0009253">
    <property type="term" value="P:peptidoglycan catabolic process"/>
    <property type="evidence" value="ECO:0007669"/>
    <property type="project" value="InterPro"/>
</dbReference>
<name>A0A3M8DR09_9BACL</name>
<reference evidence="7 8" key="1">
    <citation type="submission" date="2018-10" db="EMBL/GenBank/DDBJ databases">
        <title>Phylogenomics of Brevibacillus.</title>
        <authorList>
            <person name="Dunlap C."/>
        </authorList>
    </citation>
    <scope>NUCLEOTIDE SEQUENCE [LARGE SCALE GENOMIC DNA]</scope>
    <source>
        <strain evidence="7 8">JCM 15716</strain>
    </source>
</reference>
<dbReference type="OrthoDB" id="66275at2"/>
<comment type="caution">
    <text evidence="7">The sequence shown here is derived from an EMBL/GenBank/DDBJ whole genome shotgun (WGS) entry which is preliminary data.</text>
</comment>
<sequence>MPVKRKQVKNLIIPFAISSLLVGGIVPFENYAPLVPPSIAFAEENDSSMQTAFEEAAKEFGVPVSILMSVSYNITNWEHHDGQPSFSGGYGVMHLTDLADKEDGEQHTNVHKPSRTTAAEQPQDHTLKEAADLLGLEPDELRQDPVQNIRGAAALLAQYAKDTVGSLPEDEEDWYGAVAKYSGSDNESDALSFADQVYQTINDGAERVTSDGEEIVLAPKHVKPNLKTAESLHFANKDAASSRRADCPRAWGCDYYEAPYVQLSDDPGDYSNYDLSNRPESGPDIRYIVIHDTEVDYDGTIKIFQDPQSFVSTQYVIRSKDGHIAQTLENKNVGWHAGNWYFNSHSIGLEHEGFAMEGASWYTEVMYRNSAKLVRYLGKKYKIPLDRNHILGHDEMPGLTPTNQSKMHEDPGPFWDWAHYMELINEPIKPAKGNSNIVTIKPDFKTNRPKVSDVKKQSTNFVYLHTEPDATSPLIVDPAIKAGRDEYDGLNWGNKAATGRSYYLADHKGSWDAIWYGGQKAWFYNPQKKNTVAGKGILVTPKEGLDSISVYGHAFPDPDDYPEGVPQRTSVPLQYTIEKGQVYVAAEKVKSNIFVAPVYVTDPDENVMVYGKEEYYEINFNHRVGFVRASDVDVIKK</sequence>
<evidence type="ECO:0000313" key="7">
    <source>
        <dbReference type="EMBL" id="RNB89437.1"/>
    </source>
</evidence>
<evidence type="ECO:0000256" key="2">
    <source>
        <dbReference type="ARBA" id="ARBA00011901"/>
    </source>
</evidence>
<dbReference type="SUPFAM" id="SSF55846">
    <property type="entry name" value="N-acetylmuramoyl-L-alanine amidase-like"/>
    <property type="match status" value="1"/>
</dbReference>
<evidence type="ECO:0000256" key="5">
    <source>
        <dbReference type="SAM" id="MobiDB-lite"/>
    </source>
</evidence>
<dbReference type="GO" id="GO:0071555">
    <property type="term" value="P:cell wall organization"/>
    <property type="evidence" value="ECO:0007669"/>
    <property type="project" value="UniProtKB-KW"/>
</dbReference>
<proteinExistence type="predicted"/>
<evidence type="ECO:0000256" key="3">
    <source>
        <dbReference type="ARBA" id="ARBA00022801"/>
    </source>
</evidence>
<evidence type="ECO:0000259" key="6">
    <source>
        <dbReference type="SMART" id="SM00644"/>
    </source>
</evidence>
<dbReference type="Gene3D" id="1.10.530.10">
    <property type="match status" value="1"/>
</dbReference>
<comment type="catalytic activity">
    <reaction evidence="1">
        <text>Hydrolyzes the link between N-acetylmuramoyl residues and L-amino acid residues in certain cell-wall glycopeptides.</text>
        <dbReference type="EC" id="3.5.1.28"/>
    </reaction>
</comment>
<keyword evidence="4" id="KW-0961">Cell wall biogenesis/degradation</keyword>
<organism evidence="7 8">
    <name type="scientific">Brevibacillus fluminis</name>
    <dbReference type="NCBI Taxonomy" id="511487"/>
    <lineage>
        <taxon>Bacteria</taxon>
        <taxon>Bacillati</taxon>
        <taxon>Bacillota</taxon>
        <taxon>Bacilli</taxon>
        <taxon>Bacillales</taxon>
        <taxon>Paenibacillaceae</taxon>
        <taxon>Brevibacillus</taxon>
    </lineage>
</organism>
<dbReference type="InterPro" id="IPR002502">
    <property type="entry name" value="Amidase_domain"/>
</dbReference>
<dbReference type="EC" id="3.5.1.28" evidence="2"/>
<dbReference type="FunFam" id="3.40.80.10:FF:000006">
    <property type="entry name" value="N-acetylmuramoyl-L-alanine amidase"/>
    <property type="match status" value="1"/>
</dbReference>
<dbReference type="SMART" id="SM00644">
    <property type="entry name" value="Ami_2"/>
    <property type="match status" value="1"/>
</dbReference>
<dbReference type="EMBL" id="RHHQ01000008">
    <property type="protein sequence ID" value="RNB89437.1"/>
    <property type="molecule type" value="Genomic_DNA"/>
</dbReference>
<dbReference type="Pfam" id="PF01510">
    <property type="entry name" value="Amidase_2"/>
    <property type="match status" value="1"/>
</dbReference>
<dbReference type="PANTHER" id="PTHR30417">
    <property type="entry name" value="N-ACETYLMURAMOYL-L-ALANINE AMIDASE AMID"/>
    <property type="match status" value="1"/>
</dbReference>
<feature type="domain" description="N-acetylmuramoyl-L-alanine amidase" evidence="6">
    <location>
        <begin position="273"/>
        <end position="412"/>
    </location>
</feature>
<dbReference type="InterPro" id="IPR051206">
    <property type="entry name" value="NAMLAA_amidase_2"/>
</dbReference>
<dbReference type="AlphaFoldDB" id="A0A3M8DR09"/>